<dbReference type="AlphaFoldDB" id="A0A5A7PT07"/>
<gene>
    <name evidence="1" type="ORF">STAS_12060</name>
</gene>
<sequence>MLTLFHPQHAANMLHATHSAPIENTNSDVSSMTNELFHEFLAFKRSQETKSISEPIQTPIVATAYPILQIYLHQLLQTYPPSLLIFQIIPITQYLSTMNQVILQEEDLKELQGHLPTLIYITMPYHLLILPQFLLQTAHLEHQNIPLHHTY</sequence>
<protein>
    <submittedName>
        <fullName evidence="1">Uncharacterized protein</fullName>
    </submittedName>
</protein>
<keyword evidence="2" id="KW-1185">Reference proteome</keyword>
<evidence type="ECO:0000313" key="1">
    <source>
        <dbReference type="EMBL" id="GER35746.1"/>
    </source>
</evidence>
<organism evidence="1 2">
    <name type="scientific">Striga asiatica</name>
    <name type="common">Asiatic witchweed</name>
    <name type="synonym">Buchnera asiatica</name>
    <dbReference type="NCBI Taxonomy" id="4170"/>
    <lineage>
        <taxon>Eukaryota</taxon>
        <taxon>Viridiplantae</taxon>
        <taxon>Streptophyta</taxon>
        <taxon>Embryophyta</taxon>
        <taxon>Tracheophyta</taxon>
        <taxon>Spermatophyta</taxon>
        <taxon>Magnoliopsida</taxon>
        <taxon>eudicotyledons</taxon>
        <taxon>Gunneridae</taxon>
        <taxon>Pentapetalae</taxon>
        <taxon>asterids</taxon>
        <taxon>lamiids</taxon>
        <taxon>Lamiales</taxon>
        <taxon>Orobanchaceae</taxon>
        <taxon>Buchnereae</taxon>
        <taxon>Striga</taxon>
    </lineage>
</organism>
<reference evidence="2" key="1">
    <citation type="journal article" date="2019" name="Curr. Biol.">
        <title>Genome Sequence of Striga asiatica Provides Insight into the Evolution of Plant Parasitism.</title>
        <authorList>
            <person name="Yoshida S."/>
            <person name="Kim S."/>
            <person name="Wafula E.K."/>
            <person name="Tanskanen J."/>
            <person name="Kim Y.M."/>
            <person name="Honaas L."/>
            <person name="Yang Z."/>
            <person name="Spallek T."/>
            <person name="Conn C.E."/>
            <person name="Ichihashi Y."/>
            <person name="Cheong K."/>
            <person name="Cui S."/>
            <person name="Der J.P."/>
            <person name="Gundlach H."/>
            <person name="Jiao Y."/>
            <person name="Hori C."/>
            <person name="Ishida J.K."/>
            <person name="Kasahara H."/>
            <person name="Kiba T."/>
            <person name="Kim M.S."/>
            <person name="Koo N."/>
            <person name="Laohavisit A."/>
            <person name="Lee Y.H."/>
            <person name="Lumba S."/>
            <person name="McCourt P."/>
            <person name="Mortimer J.C."/>
            <person name="Mutuku J.M."/>
            <person name="Nomura T."/>
            <person name="Sasaki-Sekimoto Y."/>
            <person name="Seto Y."/>
            <person name="Wang Y."/>
            <person name="Wakatake T."/>
            <person name="Sakakibara H."/>
            <person name="Demura T."/>
            <person name="Yamaguchi S."/>
            <person name="Yoneyama K."/>
            <person name="Manabe R.I."/>
            <person name="Nelson D.C."/>
            <person name="Schulman A.H."/>
            <person name="Timko M.P."/>
            <person name="dePamphilis C.W."/>
            <person name="Choi D."/>
            <person name="Shirasu K."/>
        </authorList>
    </citation>
    <scope>NUCLEOTIDE SEQUENCE [LARGE SCALE GENOMIC DNA]</scope>
    <source>
        <strain evidence="2">cv. UVA1</strain>
    </source>
</reference>
<proteinExistence type="predicted"/>
<name>A0A5A7PT07_STRAF</name>
<feature type="non-terminal residue" evidence="1">
    <location>
        <position position="151"/>
    </location>
</feature>
<dbReference type="EMBL" id="BKCP01005017">
    <property type="protein sequence ID" value="GER35746.1"/>
    <property type="molecule type" value="Genomic_DNA"/>
</dbReference>
<evidence type="ECO:0000313" key="2">
    <source>
        <dbReference type="Proteomes" id="UP000325081"/>
    </source>
</evidence>
<comment type="caution">
    <text evidence="1">The sequence shown here is derived from an EMBL/GenBank/DDBJ whole genome shotgun (WGS) entry which is preliminary data.</text>
</comment>
<accession>A0A5A7PT07</accession>
<dbReference type="Proteomes" id="UP000325081">
    <property type="component" value="Unassembled WGS sequence"/>
</dbReference>